<dbReference type="AlphaFoldDB" id="A0A6S7BX11"/>
<dbReference type="RefSeq" id="WP_175108312.1">
    <property type="nucleotide sequence ID" value="NZ_CADIKM010000084.1"/>
</dbReference>
<evidence type="ECO:0000313" key="2">
    <source>
        <dbReference type="Proteomes" id="UP000494115"/>
    </source>
</evidence>
<name>A0A6S7BX11_9BURK</name>
<proteinExistence type="predicted"/>
<dbReference type="NCBIfam" id="NF040700">
    <property type="entry name" value="VPA1262_N_dom"/>
    <property type="match status" value="1"/>
</dbReference>
<organism evidence="1 2">
    <name type="scientific">Pararobbsia alpina</name>
    <dbReference type="NCBI Taxonomy" id="621374"/>
    <lineage>
        <taxon>Bacteria</taxon>
        <taxon>Pseudomonadati</taxon>
        <taxon>Pseudomonadota</taxon>
        <taxon>Betaproteobacteria</taxon>
        <taxon>Burkholderiales</taxon>
        <taxon>Burkholderiaceae</taxon>
        <taxon>Pararobbsia</taxon>
    </lineage>
</organism>
<gene>
    <name evidence="1" type="ORF">LMG28138_05809</name>
</gene>
<dbReference type="Proteomes" id="UP000494115">
    <property type="component" value="Unassembled WGS sequence"/>
</dbReference>
<reference evidence="1 2" key="1">
    <citation type="submission" date="2020-04" db="EMBL/GenBank/DDBJ databases">
        <authorList>
            <person name="De Canck E."/>
        </authorList>
    </citation>
    <scope>NUCLEOTIDE SEQUENCE [LARGE SCALE GENOMIC DNA]</scope>
    <source>
        <strain evidence="1 2">LMG 28138</strain>
    </source>
</reference>
<accession>A0A6S7BX11</accession>
<sequence>MPLALTVFGVAADGLAPTLCYALIRTVRGPGIYPEPNLPKDVAIDVVSRSVVPGTPLELITWDKIIPAAEEVGLQNGINEGRLTLPDDCPIAAGQTLGGASFGPLAVEEKNQRARISGVGLLYRNGIATEAPFKALKQALDQNLKPGTVSKALEMLVSKIGAVSGTGEIFGQHRPIGGIDFFYRAPATMHLDGPLFDVMPEKPDFRTKAAMLRLYVRRYAAPLDQRFSLQVTLGNYDEVLRAVLLDFDAGTLEIVVSAPTHVTDVSVGVFDEAGNLVDQLNAKFTQGFQFGLSALGAVDALPPPFPGAPKSPDLEARHRVRTTSFEGPAIANRSGGLDILRKTQANLAALVGPLSPTFENVWFERGAEGQLEVIRWIKKKIEQPGMARAYLVDPYLGSDSLKRVVARQGNETAELFIVVSPGDIDPDADTAAATANSNYLAKLTNTATEWAPKLAGQVSIVHVKRGNGSAQAFHDRYICVIDQKGAPKSYLLSNSLSRAAGDWPFTICELNQVMSWRVYAYILEMVEGHTPGLRPEVIWKSADAVGASAPSVTITSSPSNTEPAWAAPANAFLTDVWNVIIRNSDFKPQVGARINAFLCDWRKDIDTEKFADALFKVVKHRDAIVVFVSDHLRSRGMDELANMLDDRLLNHVLELLPKPGQPSGWFLPFDVRRSVLENLGKTIARKQNATNFVRAKLNPKVHEFVKLIETQRFEHRVAWDAHEVALFLSIIALNVAVLAEAPKSYRIGVAADYIHWLGRLMRSDMAAGMYVARDIVPSELLDGPMFAAQTIAKVRHVLGEDLNSPIDRVKDDPWIAPNFREMLLSSLL</sequence>
<evidence type="ECO:0000313" key="1">
    <source>
        <dbReference type="EMBL" id="CAB3806541.1"/>
    </source>
</evidence>
<dbReference type="EMBL" id="CADIKM010000084">
    <property type="protein sequence ID" value="CAB3806541.1"/>
    <property type="molecule type" value="Genomic_DNA"/>
</dbReference>
<keyword evidence="2" id="KW-1185">Reference proteome</keyword>
<protein>
    <submittedName>
        <fullName evidence="1">Uncharacterized protein</fullName>
    </submittedName>
</protein>